<keyword evidence="5 19" id="KW-0732">Signal</keyword>
<feature type="domain" description="G-protein coupled receptors family 3 profile" evidence="20">
    <location>
        <begin position="424"/>
        <end position="644"/>
    </location>
</feature>
<feature type="chain" id="PRO_5026289172" evidence="19">
    <location>
        <begin position="26"/>
        <end position="2396"/>
    </location>
</feature>
<sequence>MGPRAVVVPCPVWGLLGCCFFCSWARGDPRPLRSLPPPSSQVKPGSIPMWEPPEGAEAALAFLYSGDAQQLLGANCTERYEARGAGARPGLPPVLWRAAGTLAQAANFLNMLLQANDIREASVEEDVEWYQALVRSVAEGDPRAYRAFLTFNPPPGASHLQLALQATRRGEETILQDLSGSRVQEESPTGAPDTSALQKRVLTNDLGSLGSPKWPQGDGYVGDMQHVKLSPPFLECQDGRLHPGWLLTLSATFYGLKPDLSPEVRGQVQMDVDLQSVDINQCASGPGWYSNTHLCDLNSTQCVPLESQGFVLGHYLCRCQPGFYGASHSGGLEESAAQPTGQFGSPQGSSGRLLRCQPCAEGCTSCVDATPCLVEAALALRAAVLGCQACCMLAVFLSMLASYRCRRSKASEAPHLSCTPPTCPEIRASGVVLLETILFGSLLLYFPVFILYFKPSVFRCIVLRWVRLLGFATVYGTIILKLYRVLQLFLSRTAQRAPHLSNGRLLRRLGLLLLLVLGFLAVWTVGALERGIHTPLVTRGHTLAGRHFYLCHHDRWDYIMVVAEMLLLCWGSFLCYATRAVPSAFHEPRYMGIALHNELLFSAAFHAARFVLVPSLHPDWTLLLFFFHTHSTVTTTLALIFIPKFQKPGAPPREEIVDEVYEDELDLQRSASYLDSSIASAWSERSLDPGDIRDELKKLYAQLEVHKTKEMAANNPHLPKKRGSSRQGLGRSFIRYLAEFPEALARQHSRDSGSPSLGSLPGSSRRRLLSSSLQDPEGPPALRKSRSAYDHDRHSRRREQDPPLLDSLLRRKLAKKASRESRESRESAEGPPTLGFRSASAHNLTVCERLPRARPVSLQKSLSVVAGSREKALLVASQAYLEETYRQAKEREERKKAEAASASPVRRLSARRLERAQGVPLSAPPSPAKSRSVDSSHATAAGRLPEEAAKRLPHPPVRHQVSTPIMVLSGACLGEPRMLSPTSTLAPALMPAPAPAPAPAPLPTPTPLPALAPVPISPQSPSLLTFICPWENAELPVKKGNVAQEGPPGPEQGHHAPAPARAKLWRALSVAVERKGPGESGMATGDAHLQGEAGEGDEDKSKVFSKSHSLKTPAQQGSMHSLGLAIKALTRSRSTHREKESGEGSPEPEEKGRASGEGVGACPRSPRLGRPKAVSKQAALAPCDDEETLQNQQNAHTSRMLQVYHREGSREQDDRGRRASQGLGEGKVERAGKAGPATPRQARQGTVGDKNAERAKEAPVGWRGPPKAGLQPAGSADRGTADVCPREVTQSEACQPAGSNKGQICPWEESEGAPEKGTQRQDLEDPQGRRKALERSGPPNVAVVVRKKPERLVRGQEVVCPWEGADPESPWSAPQDCDRSDSRSEAAGRREAREVERPQRGAPGPGARTSDPGKVELCPWEACEGENGKPFQEGVKLPQEKQESPKKATFWKEQKRSGDLESFCQWERTDFRGPSAVSTPAPGTPVCSGSLGSSTLEVCPWEAGDAPIRTAEVCPWELGDEVVGKERPSQGTGGEFLQGKGKASRKGLFGEMGEQTGKAVQKSSQQQESVCPQESTAPGHPSPCPGDSSAKAGGQFLSNGGSRATQVCPWEDPRPELREVTPARAELCPWEVNEQTREDWTSGQAAKAGESQKDKEKMPGTSGIKDDAAWAEPEEQIQKPEAVCPWENVDTGGFSPQPGPQETDRAKASFHVSGSVGSKTAEICPWDTEETSRAEKAEVCPWEVSAGAGQERALGAEAIRKFPNDTGKPSAGRGPGEIAVTAPMKPERPAWEQEVACPWESLDPGDSSQHSDTLGTDRPKAGLQEQDHVGCRAAEVCPWEVEEAPSSEKAKICPWELNEGATGTRPEHERGSDSARQEEKTLEKGRLPSLGEDLSKWETKQSQEQEGICPWEKNLRGPSARGPEVSDSSLSMSGNMAEVHSLEARDESAEEADLTQDAKMGSLLERRTPEKGPSSKAGEFTTEDGGKASKELQSICPWEGLAPAGAFSRLDGWCHDQPKVGSQDLVSVGGRLAEVCPWDAPEPDGSTKAEICPWEVTERVPDEGMARQDGKGTPQEEKGKALGRPEPQTVAVEEKPERADGKQEAVCPWESQDCGGLSPQPAPQPSDRSKGGSEAAGGVGARAAEVCPWEAEESPSAKGADICPWEVKTEAAEKGGLEQEVDRESQGQGERILQKAASRGTEEHFPQAPARVGREQETVCSGLGDAPETDQPQVSPHGVSSIGRMAELCRWEITDPEGNKIKGTMADICDQEGTGAPAKESGLLALMATRTEVFFPTVPENPPCLSVQRPPGSFLPDSKSPRPQGNKEATTFTLEGVRELQGASGLGPRTSSAPEPSLQEAKAQESSSLTEDEGEAASIAPHEELSPPTVYPWDCE</sequence>
<feature type="compositionally biased region" description="Basic and acidic residues" evidence="17">
    <location>
        <begin position="1611"/>
        <end position="1621"/>
    </location>
</feature>
<keyword evidence="9 18" id="KW-0472">Membrane</keyword>
<evidence type="ECO:0000256" key="3">
    <source>
        <dbReference type="ARBA" id="ARBA00022475"/>
    </source>
</evidence>
<evidence type="ECO:0000313" key="22">
    <source>
        <dbReference type="Proteomes" id="UP000475037"/>
    </source>
</evidence>
<feature type="transmembrane region" description="Helical" evidence="18">
    <location>
        <begin position="505"/>
        <end position="526"/>
    </location>
</feature>
<keyword evidence="3" id="KW-1003">Cell membrane</keyword>
<dbReference type="PROSITE" id="PS51257">
    <property type="entry name" value="PROKAR_LIPOPROTEIN"/>
    <property type="match status" value="1"/>
</dbReference>
<feature type="compositionally biased region" description="Polar residues" evidence="17">
    <location>
        <begin position="1288"/>
        <end position="1302"/>
    </location>
</feature>
<keyword evidence="4 18" id="KW-0812">Transmembrane</keyword>
<feature type="compositionally biased region" description="Basic and acidic residues" evidence="17">
    <location>
        <begin position="787"/>
        <end position="801"/>
    </location>
</feature>
<feature type="compositionally biased region" description="Basic and acidic residues" evidence="17">
    <location>
        <begin position="1438"/>
        <end position="1457"/>
    </location>
</feature>
<feature type="non-terminal residue" evidence="21">
    <location>
        <position position="2396"/>
    </location>
</feature>
<feature type="region of interest" description="Disordered" evidence="17">
    <location>
        <begin position="708"/>
        <end position="727"/>
    </location>
</feature>
<evidence type="ECO:0000256" key="2">
    <source>
        <dbReference type="ARBA" id="ARBA00007242"/>
    </source>
</evidence>
<keyword evidence="13" id="KW-0807">Transducer</keyword>
<evidence type="ECO:0000256" key="15">
    <source>
        <dbReference type="ARBA" id="ARBA00023273"/>
    </source>
</evidence>
<evidence type="ECO:0000256" key="11">
    <source>
        <dbReference type="ARBA" id="ARBA00023170"/>
    </source>
</evidence>
<feature type="region of interest" description="Disordered" evidence="17">
    <location>
        <begin position="1521"/>
        <end position="1736"/>
    </location>
</feature>
<feature type="region of interest" description="Disordered" evidence="17">
    <location>
        <begin position="915"/>
        <end position="940"/>
    </location>
</feature>
<evidence type="ECO:0000256" key="10">
    <source>
        <dbReference type="ARBA" id="ARBA00023157"/>
    </source>
</evidence>
<feature type="region of interest" description="Disordered" evidence="17">
    <location>
        <begin position="2169"/>
        <end position="2239"/>
    </location>
</feature>
<gene>
    <name evidence="21" type="primary">Gpr179</name>
    <name evidence="21" type="ORF">FOF47_R09504</name>
</gene>
<dbReference type="GO" id="GO:0045211">
    <property type="term" value="C:postsynaptic membrane"/>
    <property type="evidence" value="ECO:0007669"/>
    <property type="project" value="UniProtKB-SubCell"/>
</dbReference>
<name>A0A6G1AEM0_CROCR</name>
<evidence type="ECO:0000256" key="6">
    <source>
        <dbReference type="ARBA" id="ARBA00022989"/>
    </source>
</evidence>
<feature type="transmembrane region" description="Helical" evidence="18">
    <location>
        <begin position="378"/>
        <end position="401"/>
    </location>
</feature>
<keyword evidence="15" id="KW-0966">Cell projection</keyword>
<feature type="compositionally biased region" description="Basic and acidic residues" evidence="17">
    <location>
        <begin position="1815"/>
        <end position="1827"/>
    </location>
</feature>
<feature type="region of interest" description="Disordered" evidence="17">
    <location>
        <begin position="745"/>
        <end position="837"/>
    </location>
</feature>
<dbReference type="InterPro" id="IPR054714">
    <property type="entry name" value="GPR158_179_extracellular"/>
</dbReference>
<feature type="compositionally biased region" description="Polar residues" evidence="17">
    <location>
        <begin position="1561"/>
        <end position="1576"/>
    </location>
</feature>
<feature type="transmembrane region" description="Helical" evidence="18">
    <location>
        <begin position="465"/>
        <end position="484"/>
    </location>
</feature>
<feature type="transmembrane region" description="Helical" evidence="18">
    <location>
        <begin position="431"/>
        <end position="453"/>
    </location>
</feature>
<dbReference type="Pfam" id="PF22572">
    <property type="entry name" value="GPR158_179_EC"/>
    <property type="match status" value="1"/>
</dbReference>
<keyword evidence="22" id="KW-1185">Reference proteome</keyword>
<feature type="region of interest" description="Disordered" evidence="17">
    <location>
        <begin position="1076"/>
        <end position="1457"/>
    </location>
</feature>
<evidence type="ECO:0000256" key="9">
    <source>
        <dbReference type="ARBA" id="ARBA00023136"/>
    </source>
</evidence>
<dbReference type="CDD" id="cd00054">
    <property type="entry name" value="EGF_CA"/>
    <property type="match status" value="1"/>
</dbReference>
<proteinExistence type="inferred from homology"/>
<feature type="compositionally biased region" description="Basic and acidic residues" evidence="17">
    <location>
        <begin position="817"/>
        <end position="828"/>
    </location>
</feature>
<evidence type="ECO:0000256" key="14">
    <source>
        <dbReference type="ARBA" id="ARBA00023257"/>
    </source>
</evidence>
<evidence type="ECO:0000256" key="12">
    <source>
        <dbReference type="ARBA" id="ARBA00023180"/>
    </source>
</evidence>
<feature type="non-terminal residue" evidence="21">
    <location>
        <position position="1"/>
    </location>
</feature>
<dbReference type="PANTHER" id="PTHR32546:SF7">
    <property type="entry name" value="G-PROTEIN COUPLED RECEPTOR 179-RELATED"/>
    <property type="match status" value="1"/>
</dbReference>
<keyword evidence="8" id="KW-0297">G-protein coupled receptor</keyword>
<keyword evidence="14" id="KW-0628">Postsynaptic cell membrane</keyword>
<feature type="region of interest" description="Disordered" evidence="17">
    <location>
        <begin position="2299"/>
        <end position="2396"/>
    </location>
</feature>
<dbReference type="InterPro" id="IPR043458">
    <property type="entry name" value="GPR158/179"/>
</dbReference>
<keyword evidence="12" id="KW-0325">Glycoprotein</keyword>
<feature type="compositionally biased region" description="Polar residues" evidence="17">
    <location>
        <begin position="1596"/>
        <end position="1605"/>
    </location>
</feature>
<keyword evidence="11" id="KW-0675">Receptor</keyword>
<dbReference type="InterPro" id="IPR017978">
    <property type="entry name" value="GPCR_3_C"/>
</dbReference>
<reference evidence="21 22" key="1">
    <citation type="submission" date="2019-11" db="EMBL/GenBank/DDBJ databases">
        <authorList>
            <person name="Yang C."/>
            <person name="Li F."/>
        </authorList>
    </citation>
    <scope>NUCLEOTIDE SEQUENCE [LARGE SCALE GENOMIC DNA]</scope>
    <source>
        <strain evidence="21">KB4526</strain>
        <tissue evidence="21">Muscle</tissue>
    </source>
</reference>
<keyword evidence="7" id="KW-0770">Synapse</keyword>
<evidence type="ECO:0000256" key="13">
    <source>
        <dbReference type="ARBA" id="ARBA00023224"/>
    </source>
</evidence>
<feature type="compositionally biased region" description="Basic and acidic residues" evidence="17">
    <location>
        <begin position="1650"/>
        <end position="1668"/>
    </location>
</feature>
<evidence type="ECO:0000256" key="16">
    <source>
        <dbReference type="ARBA" id="ARBA00034104"/>
    </source>
</evidence>
<feature type="compositionally biased region" description="Basic and acidic residues" evidence="17">
    <location>
        <begin position="1893"/>
        <end position="1903"/>
    </location>
</feature>
<feature type="compositionally biased region" description="Low complexity" evidence="17">
    <location>
        <begin position="752"/>
        <end position="773"/>
    </location>
</feature>
<comment type="similarity">
    <text evidence="2">Belongs to the G-protein coupled receptor 3 family.</text>
</comment>
<dbReference type="PANTHER" id="PTHR32546">
    <property type="entry name" value="G-PROTEIN COUPLED RECEPTOR 158-RELATED"/>
    <property type="match status" value="1"/>
</dbReference>
<feature type="compositionally biased region" description="Basic and acidic residues" evidence="17">
    <location>
        <begin position="2056"/>
        <end position="2080"/>
    </location>
</feature>
<feature type="compositionally biased region" description="Basic and acidic residues" evidence="17">
    <location>
        <begin position="2169"/>
        <end position="2185"/>
    </location>
</feature>
<evidence type="ECO:0000256" key="1">
    <source>
        <dbReference type="ARBA" id="ARBA00004487"/>
    </source>
</evidence>
<evidence type="ECO:0000259" key="20">
    <source>
        <dbReference type="PROSITE" id="PS50259"/>
    </source>
</evidence>
<feature type="signal peptide" evidence="19">
    <location>
        <begin position="1"/>
        <end position="25"/>
    </location>
</feature>
<feature type="compositionally biased region" description="Basic and acidic residues" evidence="17">
    <location>
        <begin position="1135"/>
        <end position="1154"/>
    </location>
</feature>
<evidence type="ECO:0000313" key="21">
    <source>
        <dbReference type="EMBL" id="KAF0874111.1"/>
    </source>
</evidence>
<evidence type="ECO:0000256" key="4">
    <source>
        <dbReference type="ARBA" id="ARBA00022692"/>
    </source>
</evidence>
<evidence type="ECO:0000256" key="7">
    <source>
        <dbReference type="ARBA" id="ARBA00023018"/>
    </source>
</evidence>
<organism evidence="21 22">
    <name type="scientific">Crocuta crocuta</name>
    <name type="common">Spotted hyena</name>
    <dbReference type="NCBI Taxonomy" id="9678"/>
    <lineage>
        <taxon>Eukaryota</taxon>
        <taxon>Metazoa</taxon>
        <taxon>Chordata</taxon>
        <taxon>Craniata</taxon>
        <taxon>Vertebrata</taxon>
        <taxon>Euteleostomi</taxon>
        <taxon>Mammalia</taxon>
        <taxon>Eutheria</taxon>
        <taxon>Laurasiatheria</taxon>
        <taxon>Carnivora</taxon>
        <taxon>Feliformia</taxon>
        <taxon>Hyaenidae</taxon>
        <taxon>Crocuta</taxon>
    </lineage>
</organism>
<feature type="region of interest" description="Disordered" evidence="17">
    <location>
        <begin position="1762"/>
        <end position="1827"/>
    </location>
</feature>
<feature type="compositionally biased region" description="Basic and acidic residues" evidence="17">
    <location>
        <begin position="1313"/>
        <end position="1334"/>
    </location>
</feature>
<evidence type="ECO:0000256" key="19">
    <source>
        <dbReference type="SAM" id="SignalP"/>
    </source>
</evidence>
<dbReference type="Pfam" id="PF00003">
    <property type="entry name" value="7tm_3"/>
    <property type="match status" value="1"/>
</dbReference>
<comment type="subcellular location">
    <subcellularLocation>
        <location evidence="1">Cell projection</location>
        <location evidence="1">Neuron projection</location>
    </subcellularLocation>
    <subcellularLocation>
        <location evidence="16">Postsynaptic cell membrane</location>
        <topology evidence="16">Multi-pass membrane protein</topology>
    </subcellularLocation>
</comment>
<dbReference type="Proteomes" id="UP000475037">
    <property type="component" value="Unassembled WGS sequence"/>
</dbReference>
<evidence type="ECO:0000256" key="18">
    <source>
        <dbReference type="SAM" id="Phobius"/>
    </source>
</evidence>
<feature type="region of interest" description="Disordered" evidence="17">
    <location>
        <begin position="2037"/>
        <end position="2144"/>
    </location>
</feature>
<feature type="compositionally biased region" description="Polar residues" evidence="17">
    <location>
        <begin position="1110"/>
        <end position="1119"/>
    </location>
</feature>
<feature type="compositionally biased region" description="Basic and acidic residues" evidence="17">
    <location>
        <begin position="2092"/>
        <end position="2103"/>
    </location>
</feature>
<dbReference type="GO" id="GO:0043005">
    <property type="term" value="C:neuron projection"/>
    <property type="evidence" value="ECO:0007669"/>
    <property type="project" value="UniProtKB-SubCell"/>
</dbReference>
<protein>
    <submittedName>
        <fullName evidence="21">GP179 protein</fullName>
    </submittedName>
</protein>
<feature type="compositionally biased region" description="Polar residues" evidence="17">
    <location>
        <begin position="2321"/>
        <end position="2333"/>
    </location>
</feature>
<feature type="compositionally biased region" description="Basic and acidic residues" evidence="17">
    <location>
        <begin position="1376"/>
        <end position="1399"/>
    </location>
</feature>
<feature type="compositionally biased region" description="Basic and acidic residues" evidence="17">
    <location>
        <begin position="1204"/>
        <end position="1217"/>
    </location>
</feature>
<keyword evidence="10" id="KW-1015">Disulfide bond</keyword>
<evidence type="ECO:0000256" key="8">
    <source>
        <dbReference type="ARBA" id="ARBA00023040"/>
    </source>
</evidence>
<dbReference type="GO" id="GO:0004930">
    <property type="term" value="F:G protein-coupled receptor activity"/>
    <property type="evidence" value="ECO:0007669"/>
    <property type="project" value="UniProtKB-KW"/>
</dbReference>
<dbReference type="EMBL" id="VOAJ01005525">
    <property type="protein sequence ID" value="KAF0874111.1"/>
    <property type="molecule type" value="Genomic_DNA"/>
</dbReference>
<dbReference type="CDD" id="cd15293">
    <property type="entry name" value="7tmC_GPR158-like"/>
    <property type="match status" value="1"/>
</dbReference>
<feature type="compositionally biased region" description="Basic and acidic residues" evidence="17">
    <location>
        <begin position="1865"/>
        <end position="1886"/>
    </location>
</feature>
<accession>A0A6G1AEM0</accession>
<evidence type="ECO:0000256" key="17">
    <source>
        <dbReference type="SAM" id="MobiDB-lite"/>
    </source>
</evidence>
<evidence type="ECO:0000256" key="5">
    <source>
        <dbReference type="ARBA" id="ARBA00022729"/>
    </source>
</evidence>
<comment type="caution">
    <text evidence="21">The sequence shown here is derived from an EMBL/GenBank/DDBJ whole genome shotgun (WGS) entry which is preliminary data.</text>
</comment>
<dbReference type="PROSITE" id="PS50259">
    <property type="entry name" value="G_PROTEIN_RECEP_F3_4"/>
    <property type="match status" value="1"/>
</dbReference>
<feature type="compositionally biased region" description="Polar residues" evidence="17">
    <location>
        <begin position="1189"/>
        <end position="1200"/>
    </location>
</feature>
<feature type="region of interest" description="Disordered" evidence="17">
    <location>
        <begin position="1841"/>
        <end position="1988"/>
    </location>
</feature>
<keyword evidence="6 18" id="KW-1133">Transmembrane helix</keyword>